<comment type="caution">
    <text evidence="4">The sequence shown here is derived from an EMBL/GenBank/DDBJ whole genome shotgun (WGS) entry which is preliminary data.</text>
</comment>
<evidence type="ECO:0000256" key="3">
    <source>
        <dbReference type="SAM" id="MobiDB-lite"/>
    </source>
</evidence>
<accession>A0A8J6GZT0</accession>
<evidence type="ECO:0000313" key="4">
    <source>
        <dbReference type="EMBL" id="KAH0519572.1"/>
    </source>
</evidence>
<dbReference type="InterPro" id="IPR018609">
    <property type="entry name" value="Bud13"/>
</dbReference>
<dbReference type="PANTHER" id="PTHR31809">
    <property type="entry name" value="BUD13 HOMOLOG"/>
    <property type="match status" value="1"/>
</dbReference>
<dbReference type="GO" id="GO:0070274">
    <property type="term" value="C:RES complex"/>
    <property type="evidence" value="ECO:0007669"/>
    <property type="project" value="TreeGrafter"/>
</dbReference>
<sequence>MAAAPPVSKAEYLKRYLSGADAGLEGGSESVRKRRKKRPKPGGTAGKGMRIVDDDVGWAAISTTKPEKEEEEDGDLPVVAEFVDERPEEVKQMEAFRSSAKWKLLGGGFVMTPQIHLLGGPVMTPQIHLLPGRPIMIHQIRLLLGGFVMTLRIHLLLGGPVMTPQIHLPQGDPVMIPQIHLPQGDPVVTPQIPLPQGDPVMTPQIPLPQGDPVMTQTHLLLEGSAMTQTLLPPGSLIVILQVYLLGEAILVPRVSLPPEGPITTPLTQPHIGGLLTLQTHSLSGGPVMTPLIWNCPEPKVVKLRKDPLARLYTRGGWGPLTPHSPRTASMGRTLTFLHGNGKQRLMLELRSSLILKHARMYSGAKTGLVTDVQREQQDLKKQDQDTTALGAQFQFAETVFRDKSGRKRNLKLERLEQRRKAEKDSERDELYAQWGKGLAQSRQQQQNVEDAMKEMQKPLARYIDDEDLDRMLREQEREGDPMANFIKKNKAKENKHKKVRPRYNGPAPPPNRFNIWPGYRWDGVDRSNGFEQKRFARLASKKAVEELAYKWSVEDM</sequence>
<dbReference type="GO" id="GO:0005684">
    <property type="term" value="C:U2-type spliceosomal complex"/>
    <property type="evidence" value="ECO:0007669"/>
    <property type="project" value="TreeGrafter"/>
</dbReference>
<dbReference type="Pfam" id="PF09736">
    <property type="entry name" value="Bud13"/>
    <property type="match status" value="1"/>
</dbReference>
<feature type="region of interest" description="Disordered" evidence="3">
    <location>
        <begin position="478"/>
        <end position="515"/>
    </location>
</feature>
<reference evidence="4" key="1">
    <citation type="submission" date="2020-03" db="EMBL/GenBank/DDBJ databases">
        <title>Studies in the Genomics of Life Span.</title>
        <authorList>
            <person name="Glass D."/>
        </authorList>
    </citation>
    <scope>NUCLEOTIDE SEQUENCE</scope>
    <source>
        <strain evidence="4">LTLLF</strain>
        <tissue evidence="4">Muscle</tissue>
    </source>
</reference>
<gene>
    <name evidence="4" type="ORF">LTLLF_111610</name>
</gene>
<feature type="compositionally biased region" description="Basic residues" evidence="3">
    <location>
        <begin position="487"/>
        <end position="501"/>
    </location>
</feature>
<dbReference type="AlphaFoldDB" id="A0A8J6GZT0"/>
<feature type="region of interest" description="Disordered" evidence="3">
    <location>
        <begin position="21"/>
        <end position="50"/>
    </location>
</feature>
<comment type="similarity">
    <text evidence="1">Belongs to the CWC26 family.</text>
</comment>
<dbReference type="EMBL" id="JAATJU010004698">
    <property type="protein sequence ID" value="KAH0519572.1"/>
    <property type="molecule type" value="Genomic_DNA"/>
</dbReference>
<dbReference type="GO" id="GO:0000398">
    <property type="term" value="P:mRNA splicing, via spliceosome"/>
    <property type="evidence" value="ECO:0007669"/>
    <property type="project" value="TreeGrafter"/>
</dbReference>
<evidence type="ECO:0000256" key="2">
    <source>
        <dbReference type="ARBA" id="ARBA00014454"/>
    </source>
</evidence>
<dbReference type="GO" id="GO:0003723">
    <property type="term" value="F:RNA binding"/>
    <property type="evidence" value="ECO:0007669"/>
    <property type="project" value="TreeGrafter"/>
</dbReference>
<dbReference type="InterPro" id="IPR051112">
    <property type="entry name" value="CWC26_splicing_factor"/>
</dbReference>
<dbReference type="PANTHER" id="PTHR31809:SF0">
    <property type="entry name" value="BUD13 HOMOLOG"/>
    <property type="match status" value="1"/>
</dbReference>
<protein>
    <recommendedName>
        <fullName evidence="2">BUD13 homolog</fullName>
    </recommendedName>
</protein>
<evidence type="ECO:0000256" key="1">
    <source>
        <dbReference type="ARBA" id="ARBA00011069"/>
    </source>
</evidence>
<dbReference type="Proteomes" id="UP000710432">
    <property type="component" value="Unassembled WGS sequence"/>
</dbReference>
<proteinExistence type="inferred from homology"/>
<name>A0A8J6GZT0_MICOH</name>
<evidence type="ECO:0000313" key="5">
    <source>
        <dbReference type="Proteomes" id="UP000710432"/>
    </source>
</evidence>
<organism evidence="4 5">
    <name type="scientific">Microtus ochrogaster</name>
    <name type="common">Prairie vole</name>
    <dbReference type="NCBI Taxonomy" id="79684"/>
    <lineage>
        <taxon>Eukaryota</taxon>
        <taxon>Metazoa</taxon>
        <taxon>Chordata</taxon>
        <taxon>Craniata</taxon>
        <taxon>Vertebrata</taxon>
        <taxon>Euteleostomi</taxon>
        <taxon>Mammalia</taxon>
        <taxon>Eutheria</taxon>
        <taxon>Euarchontoglires</taxon>
        <taxon>Glires</taxon>
        <taxon>Rodentia</taxon>
        <taxon>Myomorpha</taxon>
        <taxon>Muroidea</taxon>
        <taxon>Cricetidae</taxon>
        <taxon>Arvicolinae</taxon>
        <taxon>Microtus</taxon>
    </lineage>
</organism>